<dbReference type="AlphaFoldDB" id="A0A672G9C9"/>
<evidence type="ECO:0000256" key="2">
    <source>
        <dbReference type="SAM" id="MobiDB-lite"/>
    </source>
</evidence>
<dbReference type="PANTHER" id="PTHR23052:SF1">
    <property type="entry name" value="AXONEMAL DYNEIN LIGHT CHAIN DOMAIN-CONTAINING PROTEIN 1"/>
    <property type="match status" value="1"/>
</dbReference>
<sequence>LLLSLTSTVGSKSGMGHTAHHRHCKGCGIRRPDAVWHHPIGRKKYNYFLEQPTSLTGAGRDISFLCDAVITQKKTTPLPPNMSLPENLIPEEYRMVKNKGIQKLQFYEDAFTVQLKDDDQKLRVLPSLRPSGRMEAVQLMRMMDDMLEKAGVDKPSEELTELSQLEGLLELVKVEQNIYNIVFHELIRQVSVGCAERGQLLAKLRQRYQSLLDRIPLQLKALHTEAVAQRSLDRQLTKEIHRIKTSIQELNMELSKIRDHDAFVSQQAEHAHRQLAESLKQTHTNSDVVQGYHELYELQRARLEAQLLQMTEERDCWSQCTFSLALKVISTKKLQLVSQLHISEQSWFKSAEHCILYITSKSTEDLDIVMGLADIWRQQFTAFMSQLKETEHAKCSQITAIKQGITRWLSFFAAQNKSPEPKYDKHSMEEIHDDLLSWSEILSLQCESYQGEKQLCCQQTLSELRSIQEKWINMSFQLFRRHFSPGSELPGGHQVLKELDSLLSELLNHLESQVTGENGIHKKITLLIDLMQSWVSRTDAMNGWPENIPVSEWLKLEKALQDCQSLSEEALHHISVIQPENKTDENQLSSETEKVLDKVQEFITNLSNFTEGENQRLHEEVNSLQKAQTRWMLDLLLLMVPDHNEEQTQEELHYMKDISLQTLEDDGQMISKNLDNLSGHITRYRYLSFIEFLRGLFLGSFCLTNAFYHRLMKNCCFVLQGKVAIFDSPVVKLINYDRNITQRKLEESSVHLNGVRQNPVIHRSHLLFFSDSEVRVKIAEQRALKAEEALHAALEKIQDLERQRRNHPTPDTKSKKQKIVLPSTQMVTTPTPTKKSAESKPTSSNKKTRKR</sequence>
<feature type="compositionally biased region" description="Polar residues" evidence="2">
    <location>
        <begin position="822"/>
        <end position="845"/>
    </location>
</feature>
<keyword evidence="4" id="KW-1185">Reference proteome</keyword>
<dbReference type="FunCoup" id="A0A672G9C9">
    <property type="interactions" value="200"/>
</dbReference>
<dbReference type="InterPro" id="IPR019347">
    <property type="entry name" value="Axonemal_dynein_light_chain"/>
</dbReference>
<name>A0A672G9C9_SALFA</name>
<dbReference type="OMA" id="KKECYEW"/>
<dbReference type="InParanoid" id="A0A672G9C9"/>
<accession>A0A672G9C9</accession>
<evidence type="ECO:0000256" key="1">
    <source>
        <dbReference type="ARBA" id="ARBA00023054"/>
    </source>
</evidence>
<keyword evidence="1" id="KW-0175">Coiled coil</keyword>
<protein>
    <submittedName>
        <fullName evidence="3">Axonemal dynein light chain domain containing 1</fullName>
    </submittedName>
</protein>
<evidence type="ECO:0000313" key="3">
    <source>
        <dbReference type="Ensembl" id="ENSSFAP00005013600.1"/>
    </source>
</evidence>
<dbReference type="PANTHER" id="PTHR23052">
    <property type="entry name" value="AXONEMAL DYNEIN LIGHT CHAIN DOMAIN-CONTAINING PROTEIN 1"/>
    <property type="match status" value="1"/>
</dbReference>
<proteinExistence type="predicted"/>
<dbReference type="GO" id="GO:0005737">
    <property type="term" value="C:cytoplasm"/>
    <property type="evidence" value="ECO:0007669"/>
    <property type="project" value="UniProtKB-ARBA"/>
</dbReference>
<organism evidence="3 4">
    <name type="scientific">Salarias fasciatus</name>
    <name type="common">Jewelled blenny</name>
    <name type="synonym">Blennius fasciatus</name>
    <dbReference type="NCBI Taxonomy" id="181472"/>
    <lineage>
        <taxon>Eukaryota</taxon>
        <taxon>Metazoa</taxon>
        <taxon>Chordata</taxon>
        <taxon>Craniata</taxon>
        <taxon>Vertebrata</taxon>
        <taxon>Euteleostomi</taxon>
        <taxon>Actinopterygii</taxon>
        <taxon>Neopterygii</taxon>
        <taxon>Teleostei</taxon>
        <taxon>Neoteleostei</taxon>
        <taxon>Acanthomorphata</taxon>
        <taxon>Ovalentaria</taxon>
        <taxon>Blenniimorphae</taxon>
        <taxon>Blenniiformes</taxon>
        <taxon>Blennioidei</taxon>
        <taxon>Blenniidae</taxon>
        <taxon>Salariinae</taxon>
        <taxon>Salarias</taxon>
    </lineage>
</organism>
<gene>
    <name evidence="3" type="primary">axdnd1</name>
</gene>
<dbReference type="InterPro" id="IPR052845">
    <property type="entry name" value="Axonemal_dynein_LC_domain"/>
</dbReference>
<evidence type="ECO:0000313" key="4">
    <source>
        <dbReference type="Proteomes" id="UP000472267"/>
    </source>
</evidence>
<dbReference type="Proteomes" id="UP000472267">
    <property type="component" value="Chromosome 23"/>
</dbReference>
<feature type="region of interest" description="Disordered" evidence="2">
    <location>
        <begin position="798"/>
        <end position="851"/>
    </location>
</feature>
<feature type="compositionally biased region" description="Basic and acidic residues" evidence="2">
    <location>
        <begin position="798"/>
        <end position="814"/>
    </location>
</feature>
<dbReference type="Ensembl" id="ENSSFAT00005014175.1">
    <property type="protein sequence ID" value="ENSSFAP00005013600.1"/>
    <property type="gene ID" value="ENSSFAG00005007391.1"/>
</dbReference>
<dbReference type="Pfam" id="PF10211">
    <property type="entry name" value="Ax_dynein_light"/>
    <property type="match status" value="1"/>
</dbReference>
<reference evidence="3" key="2">
    <citation type="submission" date="2025-08" db="UniProtKB">
        <authorList>
            <consortium name="Ensembl"/>
        </authorList>
    </citation>
    <scope>IDENTIFICATION</scope>
</reference>
<reference evidence="3" key="1">
    <citation type="submission" date="2019-06" db="EMBL/GenBank/DDBJ databases">
        <authorList>
            <consortium name="Wellcome Sanger Institute Data Sharing"/>
        </authorList>
    </citation>
    <scope>NUCLEOTIDE SEQUENCE [LARGE SCALE GENOMIC DNA]</scope>
</reference>
<reference evidence="3" key="3">
    <citation type="submission" date="2025-09" db="UniProtKB">
        <authorList>
            <consortium name="Ensembl"/>
        </authorList>
    </citation>
    <scope>IDENTIFICATION</scope>
</reference>